<sequence>MAATDPAPPIFDPELEKLTFDQIAQLINELPPELFYQQARLFDAAAARMETVLGDFRRESRQMHEYWGGQVSEAFDEVAQGLAARITNILQPMLVPGYGQALRQAGDALALAQQRLRDLRAQQAAAPPPVTPPAPGTPTPEQIGHDYALQILRDLGTAYHDIGLGIAPMPELDGRTGPTGDNGSGTGPGQSGTANQVVETIPVLSDSGTTGYPVPAGFFGTSGYPGGSTEGAWAAGDVAGTRRFASSGEAYPPGYVLGETTRYDVVTCAPETTSEAGTRSAFALSSGLEGAVVPAVLGRGADEIPVAQPRVRTTKTAVSTKNTKSTKKAALAAEGTTEGTAGEPAATDRPMTVSEIATENAATPAAPPVTVSRTAAVATPHPATTAATTATTAAAAHAGPTPATATARITATANATLPQSPALPQTSATPQGLDAPQVPTGSGHQVAVNTAASAASTVERSLQMSGPGGAATGGYRAPLPGGVAQNGPAPVRPLAADLAAASEAGFPMTGGASGTAVVPGAASAGAGTGPVSPMMFGGMQAQQKEKDRMAAVPIGPGPDVWDGADDMPSVLGRPEPRPEAPAAEPPGSGSKIEDLRQLGDEVLGRIRGRRRQG</sequence>
<dbReference type="Gene3D" id="1.10.287.1060">
    <property type="entry name" value="ESAT-6-like"/>
    <property type="match status" value="1"/>
</dbReference>
<gene>
    <name evidence="2" type="ORF">ORV05_01520</name>
</gene>
<protein>
    <submittedName>
        <fullName evidence="2">WXG100 family type VII secretion target</fullName>
    </submittedName>
</protein>
<dbReference type="InterPro" id="IPR036689">
    <property type="entry name" value="ESAT-6-like_sf"/>
</dbReference>
<reference evidence="2" key="1">
    <citation type="submission" date="2022-11" db="EMBL/GenBank/DDBJ databases">
        <authorList>
            <person name="Mo P."/>
        </authorList>
    </citation>
    <scope>NUCLEOTIDE SEQUENCE</scope>
    <source>
        <strain evidence="2">HUAS 11-8</strain>
    </source>
</reference>
<feature type="compositionally biased region" description="Gly residues" evidence="1">
    <location>
        <begin position="180"/>
        <end position="190"/>
    </location>
</feature>
<feature type="compositionally biased region" description="Polar residues" evidence="1">
    <location>
        <begin position="418"/>
        <end position="430"/>
    </location>
</feature>
<dbReference type="SUPFAM" id="SSF140453">
    <property type="entry name" value="EsxAB dimer-like"/>
    <property type="match status" value="1"/>
</dbReference>
<organism evidence="2 3">
    <name type="scientific">Amycolatopsis cynarae</name>
    <dbReference type="NCBI Taxonomy" id="2995223"/>
    <lineage>
        <taxon>Bacteria</taxon>
        <taxon>Bacillati</taxon>
        <taxon>Actinomycetota</taxon>
        <taxon>Actinomycetes</taxon>
        <taxon>Pseudonocardiales</taxon>
        <taxon>Pseudonocardiaceae</taxon>
        <taxon>Amycolatopsis</taxon>
    </lineage>
</organism>
<feature type="compositionally biased region" description="Low complexity" evidence="1">
    <location>
        <begin position="446"/>
        <end position="458"/>
    </location>
</feature>
<feature type="region of interest" description="Disordered" evidence="1">
    <location>
        <begin position="170"/>
        <end position="194"/>
    </location>
</feature>
<feature type="compositionally biased region" description="Low complexity" evidence="1">
    <location>
        <begin position="314"/>
        <end position="347"/>
    </location>
</feature>
<dbReference type="Proteomes" id="UP001163203">
    <property type="component" value="Chromosome"/>
</dbReference>
<dbReference type="EMBL" id="CP113836">
    <property type="protein sequence ID" value="WAL66525.1"/>
    <property type="molecule type" value="Genomic_DNA"/>
</dbReference>
<evidence type="ECO:0000256" key="1">
    <source>
        <dbReference type="SAM" id="MobiDB-lite"/>
    </source>
</evidence>
<evidence type="ECO:0000313" key="2">
    <source>
        <dbReference type="EMBL" id="WAL66525.1"/>
    </source>
</evidence>
<keyword evidence="3" id="KW-1185">Reference proteome</keyword>
<accession>A0ABY7B2J4</accession>
<feature type="compositionally biased region" description="Low complexity" evidence="1">
    <location>
        <begin position="361"/>
        <end position="405"/>
    </location>
</feature>
<name>A0ABY7B2J4_9PSEU</name>
<feature type="compositionally biased region" description="Basic and acidic residues" evidence="1">
    <location>
        <begin position="591"/>
        <end position="604"/>
    </location>
</feature>
<feature type="region of interest" description="Disordered" evidence="1">
    <location>
        <begin position="418"/>
        <end position="481"/>
    </location>
</feature>
<proteinExistence type="predicted"/>
<feature type="region of interest" description="Disordered" evidence="1">
    <location>
        <begin position="555"/>
        <end position="613"/>
    </location>
</feature>
<dbReference type="RefSeq" id="WP_268756658.1">
    <property type="nucleotide sequence ID" value="NZ_CP113836.1"/>
</dbReference>
<evidence type="ECO:0000313" key="3">
    <source>
        <dbReference type="Proteomes" id="UP001163203"/>
    </source>
</evidence>
<feature type="region of interest" description="Disordered" evidence="1">
    <location>
        <begin position="312"/>
        <end position="405"/>
    </location>
</feature>